<dbReference type="Gene3D" id="1.10.10.10">
    <property type="entry name" value="Winged helix-like DNA-binding domain superfamily/Winged helix DNA-binding domain"/>
    <property type="match status" value="1"/>
</dbReference>
<evidence type="ECO:0000259" key="4">
    <source>
        <dbReference type="Pfam" id="PF23598"/>
    </source>
</evidence>
<evidence type="ECO:0000259" key="3">
    <source>
        <dbReference type="Pfam" id="PF23559"/>
    </source>
</evidence>
<dbReference type="Pfam" id="PF23559">
    <property type="entry name" value="WHD_DRP"/>
    <property type="match status" value="1"/>
</dbReference>
<dbReference type="OrthoDB" id="1110401at2759"/>
<dbReference type="GO" id="GO:0098542">
    <property type="term" value="P:defense response to other organism"/>
    <property type="evidence" value="ECO:0007669"/>
    <property type="project" value="TreeGrafter"/>
</dbReference>
<accession>A0A8K0HFU5</accession>
<dbReference type="Gene3D" id="3.80.10.10">
    <property type="entry name" value="Ribonuclease Inhibitor"/>
    <property type="match status" value="1"/>
</dbReference>
<dbReference type="InterPro" id="IPR058922">
    <property type="entry name" value="WHD_DRP"/>
</dbReference>
<name>A0A8K0HFU5_9ROSA</name>
<dbReference type="Proteomes" id="UP000796880">
    <property type="component" value="Unassembled WGS sequence"/>
</dbReference>
<reference evidence="5" key="1">
    <citation type="submission" date="2020-03" db="EMBL/GenBank/DDBJ databases">
        <title>A high-quality chromosome-level genome assembly of a woody plant with both climbing and erect habits, Rhamnella rubrinervis.</title>
        <authorList>
            <person name="Lu Z."/>
            <person name="Yang Y."/>
            <person name="Zhu X."/>
            <person name="Sun Y."/>
        </authorList>
    </citation>
    <scope>NUCLEOTIDE SEQUENCE</scope>
    <source>
        <strain evidence="5">BYM</strain>
        <tissue evidence="5">Leaf</tissue>
    </source>
</reference>
<keyword evidence="6" id="KW-1185">Reference proteome</keyword>
<gene>
    <name evidence="5" type="ORF">FNV43_RR07680</name>
</gene>
<feature type="domain" description="Disease resistance R13L4/SHOC-2-like LRR" evidence="4">
    <location>
        <begin position="395"/>
        <end position="591"/>
    </location>
</feature>
<evidence type="ECO:0008006" key="7">
    <source>
        <dbReference type="Google" id="ProtNLM"/>
    </source>
</evidence>
<protein>
    <recommendedName>
        <fullName evidence="7">Disease resistance RPP13-like protein 4</fullName>
    </recommendedName>
</protein>
<sequence>MSTTSKRSLTISNSFDSPYVSPGLLPYLEPGQMTPFQVFNEVVMPDFLRHFPMGKQLLPSPEIEGNHVNGIDTTEIITEEDFSGGNYHSDMHAVVDQIHTNLNHIKRACGRLERWETEVNCAIKDLILQSLDDNFKERTERSEMTFRTYSAVQRSKLIKTAETISNLKNFICSPPELTSIDLDSDSFKRSNLSMTRKEINLCQGIVNWPIELPVVNISRTIACASTFEEILATYSNLEVTLKLCLLCFSVFPENAIIKKKVLVHWWVGEGFIDSSSSGGKTVEEMGNGYFKDLIAKRIIEPVYKKRRPGADSCKMEPSIRYAVIMLAERAGFINFDCDGNPTANFSDCRRACLVRTGDGSSVEELTYSFHLKQGNIETLFNVSEPYLNFDSYWFSKMKYVKVLQLGRWKSSVKHLIEVKDSEFLKGLKYMKHLRYLSLRGVSRITELPESICKLSNLRILNLNGCRDLEKLPDGIGLLEKLTHLDMYECYLISHMPKGLALLSELQVLKGFVIGEPNSGSQYCKLGDLTKLEKLKTLRIHVDKKSTCTAERELSCLGKFKNLRSLSISWSRIYDSSIPQKGLQRMISKTLARSVKSIRHPRVAPASQSPTVPLEKLNLHYFPHSVMPEWLMPGGLKDLKKLYIRGGELSNLRLEDRCQWTVKVLRLKFLSQLKMDWPELRALFPNLVYMEKFNCPQLSFLPCDESGVWKKGS</sequence>
<dbReference type="EMBL" id="VOIH02000003">
    <property type="protein sequence ID" value="KAF3451585.1"/>
    <property type="molecule type" value="Genomic_DNA"/>
</dbReference>
<dbReference type="InterPro" id="IPR055414">
    <property type="entry name" value="LRR_R13L4/SHOC2-like"/>
</dbReference>
<dbReference type="InterPro" id="IPR036388">
    <property type="entry name" value="WH-like_DNA-bd_sf"/>
</dbReference>
<evidence type="ECO:0000256" key="2">
    <source>
        <dbReference type="ARBA" id="ARBA00022821"/>
    </source>
</evidence>
<dbReference type="AlphaFoldDB" id="A0A8K0HFU5"/>
<dbReference type="SUPFAM" id="SSF52047">
    <property type="entry name" value="RNI-like"/>
    <property type="match status" value="1"/>
</dbReference>
<organism evidence="5 6">
    <name type="scientific">Rhamnella rubrinervis</name>
    <dbReference type="NCBI Taxonomy" id="2594499"/>
    <lineage>
        <taxon>Eukaryota</taxon>
        <taxon>Viridiplantae</taxon>
        <taxon>Streptophyta</taxon>
        <taxon>Embryophyta</taxon>
        <taxon>Tracheophyta</taxon>
        <taxon>Spermatophyta</taxon>
        <taxon>Magnoliopsida</taxon>
        <taxon>eudicotyledons</taxon>
        <taxon>Gunneridae</taxon>
        <taxon>Pentapetalae</taxon>
        <taxon>rosids</taxon>
        <taxon>fabids</taxon>
        <taxon>Rosales</taxon>
        <taxon>Rhamnaceae</taxon>
        <taxon>rhamnoid group</taxon>
        <taxon>Rhamneae</taxon>
        <taxon>Rhamnella</taxon>
    </lineage>
</organism>
<evidence type="ECO:0000256" key="1">
    <source>
        <dbReference type="ARBA" id="ARBA00022737"/>
    </source>
</evidence>
<dbReference type="Pfam" id="PF23598">
    <property type="entry name" value="LRR_14"/>
    <property type="match status" value="1"/>
</dbReference>
<comment type="caution">
    <text evidence="5">The sequence shown here is derived from an EMBL/GenBank/DDBJ whole genome shotgun (WGS) entry which is preliminary data.</text>
</comment>
<evidence type="ECO:0000313" key="6">
    <source>
        <dbReference type="Proteomes" id="UP000796880"/>
    </source>
</evidence>
<proteinExistence type="predicted"/>
<dbReference type="InterPro" id="IPR044974">
    <property type="entry name" value="Disease_R_plants"/>
</dbReference>
<keyword evidence="1" id="KW-0677">Repeat</keyword>
<keyword evidence="2" id="KW-0611">Plant defense</keyword>
<evidence type="ECO:0000313" key="5">
    <source>
        <dbReference type="EMBL" id="KAF3451585.1"/>
    </source>
</evidence>
<dbReference type="PANTHER" id="PTHR23155">
    <property type="entry name" value="DISEASE RESISTANCE PROTEIN RP"/>
    <property type="match status" value="1"/>
</dbReference>
<feature type="domain" description="Disease resistance protein winged helix" evidence="3">
    <location>
        <begin position="250"/>
        <end position="316"/>
    </location>
</feature>
<dbReference type="PANTHER" id="PTHR23155:SF1076">
    <property type="entry name" value="LEUCINE-RICH REPEAT (LRR) FAMILY PROTEIN-RELATED"/>
    <property type="match status" value="1"/>
</dbReference>
<dbReference type="InterPro" id="IPR032675">
    <property type="entry name" value="LRR_dom_sf"/>
</dbReference>